<evidence type="ECO:0000256" key="4">
    <source>
        <dbReference type="ARBA" id="ARBA00022737"/>
    </source>
</evidence>
<keyword evidence="13" id="KW-1185">Reference proteome</keyword>
<keyword evidence="5 9" id="KW-1133">Transmembrane helix</keyword>
<feature type="domain" description="Protein kinase" evidence="11">
    <location>
        <begin position="316"/>
        <end position="571"/>
    </location>
</feature>
<evidence type="ECO:0000313" key="13">
    <source>
        <dbReference type="Proteomes" id="UP000734854"/>
    </source>
</evidence>
<feature type="region of interest" description="Disordered" evidence="8">
    <location>
        <begin position="202"/>
        <end position="242"/>
    </location>
</feature>
<evidence type="ECO:0000256" key="1">
    <source>
        <dbReference type="ARBA" id="ARBA00022614"/>
    </source>
</evidence>
<feature type="transmembrane region" description="Helical" evidence="9">
    <location>
        <begin position="249"/>
        <end position="272"/>
    </location>
</feature>
<dbReference type="AlphaFoldDB" id="A0A8J5KJP4"/>
<dbReference type="EMBL" id="JACMSC010000017">
    <property type="protein sequence ID" value="KAG6479443.1"/>
    <property type="molecule type" value="Genomic_DNA"/>
</dbReference>
<keyword evidence="2 9" id="KW-0812">Transmembrane</keyword>
<feature type="signal peptide" evidence="10">
    <location>
        <begin position="1"/>
        <end position="28"/>
    </location>
</feature>
<evidence type="ECO:0000259" key="11">
    <source>
        <dbReference type="PROSITE" id="PS50011"/>
    </source>
</evidence>
<dbReference type="SUPFAM" id="SSF56112">
    <property type="entry name" value="Protein kinase-like (PK-like)"/>
    <property type="match status" value="1"/>
</dbReference>
<dbReference type="SUPFAM" id="SSF52058">
    <property type="entry name" value="L domain-like"/>
    <property type="match status" value="1"/>
</dbReference>
<keyword evidence="4" id="KW-0677">Repeat</keyword>
<dbReference type="Pfam" id="PF08263">
    <property type="entry name" value="LRRNT_2"/>
    <property type="match status" value="1"/>
</dbReference>
<dbReference type="InterPro" id="IPR000719">
    <property type="entry name" value="Prot_kinase_dom"/>
</dbReference>
<dbReference type="Gene3D" id="3.80.10.10">
    <property type="entry name" value="Ribonuclease Inhibitor"/>
    <property type="match status" value="1"/>
</dbReference>
<organism evidence="12 13">
    <name type="scientific">Zingiber officinale</name>
    <name type="common">Ginger</name>
    <name type="synonym">Amomum zingiber</name>
    <dbReference type="NCBI Taxonomy" id="94328"/>
    <lineage>
        <taxon>Eukaryota</taxon>
        <taxon>Viridiplantae</taxon>
        <taxon>Streptophyta</taxon>
        <taxon>Embryophyta</taxon>
        <taxon>Tracheophyta</taxon>
        <taxon>Spermatophyta</taxon>
        <taxon>Magnoliopsida</taxon>
        <taxon>Liliopsida</taxon>
        <taxon>Zingiberales</taxon>
        <taxon>Zingiberaceae</taxon>
        <taxon>Zingiber</taxon>
    </lineage>
</organism>
<dbReference type="PROSITE" id="PS50011">
    <property type="entry name" value="PROTEIN_KINASE_DOM"/>
    <property type="match status" value="1"/>
</dbReference>
<dbReference type="FunFam" id="3.30.200.20:FF:000489">
    <property type="entry name" value="Inactive receptor-like serine/threonine-protein kinase"/>
    <property type="match status" value="1"/>
</dbReference>
<dbReference type="PANTHER" id="PTHR46084">
    <property type="entry name" value="PROTEIN MALE DISCOVERER 2"/>
    <property type="match status" value="1"/>
</dbReference>
<evidence type="ECO:0000256" key="10">
    <source>
        <dbReference type="SAM" id="SignalP"/>
    </source>
</evidence>
<evidence type="ECO:0000256" key="7">
    <source>
        <dbReference type="ARBA" id="ARBA00046288"/>
    </source>
</evidence>
<keyword evidence="3 10" id="KW-0732">Signal</keyword>
<dbReference type="SMART" id="SM00219">
    <property type="entry name" value="TyrKc"/>
    <property type="match status" value="1"/>
</dbReference>
<dbReference type="Pfam" id="PF07714">
    <property type="entry name" value="PK_Tyr_Ser-Thr"/>
    <property type="match status" value="1"/>
</dbReference>
<feature type="compositionally biased region" description="Basic and acidic residues" evidence="8">
    <location>
        <begin position="205"/>
        <end position="219"/>
    </location>
</feature>
<dbReference type="Proteomes" id="UP000734854">
    <property type="component" value="Unassembled WGS sequence"/>
</dbReference>
<dbReference type="InterPro" id="IPR011009">
    <property type="entry name" value="Kinase-like_dom_sf"/>
</dbReference>
<dbReference type="Gene3D" id="1.10.510.10">
    <property type="entry name" value="Transferase(Phosphotransferase) domain 1"/>
    <property type="match status" value="1"/>
</dbReference>
<dbReference type="InterPro" id="IPR020635">
    <property type="entry name" value="Tyr_kinase_cat_dom"/>
</dbReference>
<reference evidence="12 13" key="1">
    <citation type="submission" date="2020-08" db="EMBL/GenBank/DDBJ databases">
        <title>Plant Genome Project.</title>
        <authorList>
            <person name="Zhang R.-G."/>
        </authorList>
    </citation>
    <scope>NUCLEOTIDE SEQUENCE [LARGE SCALE GENOMIC DNA]</scope>
    <source>
        <tissue evidence="12">Rhizome</tissue>
    </source>
</reference>
<dbReference type="InterPro" id="IPR001611">
    <property type="entry name" value="Leu-rich_rpt"/>
</dbReference>
<comment type="subcellular location">
    <subcellularLocation>
        <location evidence="7">Endomembrane system</location>
        <topology evidence="7">Single-pass type I membrane protein</topology>
    </subcellularLocation>
</comment>
<evidence type="ECO:0000256" key="8">
    <source>
        <dbReference type="SAM" id="MobiDB-lite"/>
    </source>
</evidence>
<keyword evidence="1" id="KW-0433">Leucine-rich repeat</keyword>
<protein>
    <recommendedName>
        <fullName evidence="11">Protein kinase domain-containing protein</fullName>
    </recommendedName>
</protein>
<dbReference type="Pfam" id="PF00560">
    <property type="entry name" value="LRR_1"/>
    <property type="match status" value="1"/>
</dbReference>
<comment type="caution">
    <text evidence="12">The sequence shown here is derived from an EMBL/GenBank/DDBJ whole genome shotgun (WGS) entry which is preliminary data.</text>
</comment>
<proteinExistence type="predicted"/>
<sequence>MKKGEFGAVISSFLWICLVCQRCELCDSINDEGRALLAFKGRVEVDPYGALANWDEEEDHPCSWFGVQCSADGRVLVLKPNYVRLIYKGASVLRIIVFLFCRILHNNSLYGVVPISVGQLQKLEVLDLGHNKFSGLLPPNLRDILSLKRLILGSNNFSGNLSPAMHKFRILSSQDAVEAPSLNREFLRTLRDVTPRKWRSVAANSKEHAPHKSPPEDPAKPPQPPYFPPASRLSSPPLPASSQPHSTSPVVICLSIVGSVCFLIALSLIYWYSNRSKKVTSMPLMMGLTGLLTKEPIPPVRELLALGRLDLEAACEGFNNIVGSFSDFTLYKGTLSSGAEVAVMSTVITSTKDWSAQDEAEFRKKVSVLSKFNHNNFMNLLGYCKEKEPFTRMLAFEYASNGTLFEHLHIKEVEQLNWSARLRIAAGVAYCLEQMIKLNPPLLTNLNSSSIYLTEDYAAKVSDLEFWNMPPEADSTSKYSSKCSIVYKFGIVLLEIISGRLPYSEDDGLLVLWASSYLRGSRPIKDMIDETLESVPEEDIIGLTEVIKSCINDDPEKQATMTEVASRMRLITGITPEVASPKLSPLWWAESQIISSEV</sequence>
<dbReference type="PANTHER" id="PTHR46084:SF44">
    <property type="entry name" value="OS05G0471000 PROTEIN"/>
    <property type="match status" value="1"/>
</dbReference>
<dbReference type="GO" id="GO:0012505">
    <property type="term" value="C:endomembrane system"/>
    <property type="evidence" value="ECO:0007669"/>
    <property type="project" value="UniProtKB-SubCell"/>
</dbReference>
<name>A0A8J5KJP4_ZINOF</name>
<dbReference type="InterPro" id="IPR032675">
    <property type="entry name" value="LRR_dom_sf"/>
</dbReference>
<dbReference type="InterPro" id="IPR001245">
    <property type="entry name" value="Ser-Thr/Tyr_kinase_cat_dom"/>
</dbReference>
<dbReference type="InterPro" id="IPR013210">
    <property type="entry name" value="LRR_N_plant-typ"/>
</dbReference>
<feature type="chain" id="PRO_5035196171" description="Protein kinase domain-containing protein" evidence="10">
    <location>
        <begin position="29"/>
        <end position="598"/>
    </location>
</feature>
<accession>A0A8J5KJP4</accession>
<gene>
    <name evidence="12" type="ORF">ZIOFF_062909</name>
</gene>
<keyword evidence="6 9" id="KW-0472">Membrane</keyword>
<feature type="compositionally biased region" description="Low complexity" evidence="8">
    <location>
        <begin position="229"/>
        <end position="242"/>
    </location>
</feature>
<evidence type="ECO:0000256" key="3">
    <source>
        <dbReference type="ARBA" id="ARBA00022729"/>
    </source>
</evidence>
<evidence type="ECO:0000256" key="5">
    <source>
        <dbReference type="ARBA" id="ARBA00022989"/>
    </source>
</evidence>
<dbReference type="GO" id="GO:0005524">
    <property type="term" value="F:ATP binding"/>
    <property type="evidence" value="ECO:0007669"/>
    <property type="project" value="InterPro"/>
</dbReference>
<evidence type="ECO:0000256" key="9">
    <source>
        <dbReference type="SAM" id="Phobius"/>
    </source>
</evidence>
<dbReference type="GO" id="GO:0004713">
    <property type="term" value="F:protein tyrosine kinase activity"/>
    <property type="evidence" value="ECO:0007669"/>
    <property type="project" value="InterPro"/>
</dbReference>
<evidence type="ECO:0000256" key="6">
    <source>
        <dbReference type="ARBA" id="ARBA00023136"/>
    </source>
</evidence>
<evidence type="ECO:0000313" key="12">
    <source>
        <dbReference type="EMBL" id="KAG6479443.1"/>
    </source>
</evidence>
<evidence type="ECO:0000256" key="2">
    <source>
        <dbReference type="ARBA" id="ARBA00022692"/>
    </source>
</evidence>
<dbReference type="Gene3D" id="3.30.200.20">
    <property type="entry name" value="Phosphorylase Kinase, domain 1"/>
    <property type="match status" value="1"/>
</dbReference>